<evidence type="ECO:0000313" key="1">
    <source>
        <dbReference type="EMBL" id="MWB96223.1"/>
    </source>
</evidence>
<name>A0A6I4NPX5_9FLAO</name>
<gene>
    <name evidence="1" type="ORF">GON26_17815</name>
</gene>
<accession>A0A6I4NPX5</accession>
<keyword evidence="2" id="KW-1185">Reference proteome</keyword>
<dbReference type="RefSeq" id="WP_160376123.1">
    <property type="nucleotide sequence ID" value="NZ_WSTB01000011.1"/>
</dbReference>
<comment type="caution">
    <text evidence="1">The sequence shown here is derived from an EMBL/GenBank/DDBJ whole genome shotgun (WGS) entry which is preliminary data.</text>
</comment>
<evidence type="ECO:0000313" key="2">
    <source>
        <dbReference type="Proteomes" id="UP000471501"/>
    </source>
</evidence>
<organism evidence="1 2">
    <name type="scientific">Flavobacterium hydrocarbonoxydans</name>
    <dbReference type="NCBI Taxonomy" id="2683249"/>
    <lineage>
        <taxon>Bacteria</taxon>
        <taxon>Pseudomonadati</taxon>
        <taxon>Bacteroidota</taxon>
        <taxon>Flavobacteriia</taxon>
        <taxon>Flavobacteriales</taxon>
        <taxon>Flavobacteriaceae</taxon>
        <taxon>Flavobacterium</taxon>
    </lineage>
</organism>
<proteinExistence type="predicted"/>
<dbReference type="Proteomes" id="UP000471501">
    <property type="component" value="Unassembled WGS sequence"/>
</dbReference>
<reference evidence="1 2" key="1">
    <citation type="submission" date="2019-12" db="EMBL/GenBank/DDBJ databases">
        <authorList>
            <person name="Kim Y.S."/>
        </authorList>
    </citation>
    <scope>NUCLEOTIDE SEQUENCE [LARGE SCALE GENOMIC DNA]</scope>
    <source>
        <strain evidence="1 2">GA093</strain>
    </source>
</reference>
<dbReference type="AlphaFoldDB" id="A0A6I4NPX5"/>
<protein>
    <submittedName>
        <fullName evidence="1">Uncharacterized protein</fullName>
    </submittedName>
</protein>
<sequence>MTKLITFISFILLLSFDEPIKIVAYYSAISCPCAQWKVEGEKENIYLERENEKLQDVNKLWDGKTLPFKISLKGKFKDGKGIPKSFTTKGKPKAAKIFVYNQLEVIKN</sequence>
<dbReference type="EMBL" id="WSTB01000011">
    <property type="protein sequence ID" value="MWB96223.1"/>
    <property type="molecule type" value="Genomic_DNA"/>
</dbReference>